<evidence type="ECO:0000259" key="9">
    <source>
        <dbReference type="PROSITE" id="PS50110"/>
    </source>
</evidence>
<evidence type="ECO:0000256" key="4">
    <source>
        <dbReference type="ARBA" id="ARBA00023163"/>
    </source>
</evidence>
<keyword evidence="2" id="KW-0805">Transcription regulation</keyword>
<dbReference type="InterPro" id="IPR018060">
    <property type="entry name" value="HTH_AraC"/>
</dbReference>
<dbReference type="SMART" id="SM00448">
    <property type="entry name" value="REC"/>
    <property type="match status" value="1"/>
</dbReference>
<evidence type="ECO:0000256" key="1">
    <source>
        <dbReference type="ARBA" id="ARBA00018672"/>
    </source>
</evidence>
<dbReference type="GO" id="GO:0003700">
    <property type="term" value="F:DNA-binding transcription factor activity"/>
    <property type="evidence" value="ECO:0007669"/>
    <property type="project" value="InterPro"/>
</dbReference>
<feature type="domain" description="Response regulatory" evidence="9">
    <location>
        <begin position="3"/>
        <end position="120"/>
    </location>
</feature>
<evidence type="ECO:0000313" key="10">
    <source>
        <dbReference type="EMBL" id="RRJ25507.1"/>
    </source>
</evidence>
<dbReference type="Pfam" id="PF00072">
    <property type="entry name" value="Response_reg"/>
    <property type="match status" value="1"/>
</dbReference>
<proteinExistence type="predicted"/>
<evidence type="ECO:0000256" key="5">
    <source>
        <dbReference type="ARBA" id="ARBA00024867"/>
    </source>
</evidence>
<dbReference type="PROSITE" id="PS50110">
    <property type="entry name" value="RESPONSE_REGULATORY"/>
    <property type="match status" value="1"/>
</dbReference>
<dbReference type="RefSeq" id="WP_128674141.1">
    <property type="nucleotide sequence ID" value="NZ_RRCO01000003.1"/>
</dbReference>
<dbReference type="SMART" id="SM00342">
    <property type="entry name" value="HTH_ARAC"/>
    <property type="match status" value="1"/>
</dbReference>
<gene>
    <name evidence="10" type="ORF">EHV10_07695</name>
</gene>
<dbReference type="PANTHER" id="PTHR43280">
    <property type="entry name" value="ARAC-FAMILY TRANSCRIPTIONAL REGULATOR"/>
    <property type="match status" value="1"/>
</dbReference>
<evidence type="ECO:0000256" key="7">
    <source>
        <dbReference type="SAM" id="Coils"/>
    </source>
</evidence>
<dbReference type="Gene3D" id="1.10.10.60">
    <property type="entry name" value="Homeodomain-like"/>
    <property type="match status" value="2"/>
</dbReference>
<keyword evidence="6" id="KW-0597">Phosphoprotein</keyword>
<dbReference type="EMBL" id="RRCO01000003">
    <property type="protein sequence ID" value="RRJ25507.1"/>
    <property type="molecule type" value="Genomic_DNA"/>
</dbReference>
<dbReference type="Proteomes" id="UP000272490">
    <property type="component" value="Unassembled WGS sequence"/>
</dbReference>
<protein>
    <recommendedName>
        <fullName evidence="1">Stage 0 sporulation protein A homolog</fullName>
    </recommendedName>
</protein>
<evidence type="ECO:0000259" key="8">
    <source>
        <dbReference type="PROSITE" id="PS01124"/>
    </source>
</evidence>
<feature type="modified residue" description="4-aspartylphosphate" evidence="6">
    <location>
        <position position="55"/>
    </location>
</feature>
<evidence type="ECO:0000256" key="3">
    <source>
        <dbReference type="ARBA" id="ARBA00023125"/>
    </source>
</evidence>
<reference evidence="10 11" key="1">
    <citation type="submission" date="2018-11" db="EMBL/GenBank/DDBJ databases">
        <title>Genome sequencing of Lachnoanaerobaculum sp. KCOM 2030 (= ChDC B114).</title>
        <authorList>
            <person name="Kook J.-K."/>
            <person name="Park S.-N."/>
            <person name="Lim Y.K."/>
        </authorList>
    </citation>
    <scope>NUCLEOTIDE SEQUENCE [LARGE SCALE GENOMIC DNA]</scope>
    <source>
        <strain evidence="10 11">KCOM 2030</strain>
    </source>
</reference>
<dbReference type="SUPFAM" id="SSF46689">
    <property type="entry name" value="Homeodomain-like"/>
    <property type="match status" value="2"/>
</dbReference>
<dbReference type="InterPro" id="IPR020449">
    <property type="entry name" value="Tscrpt_reg_AraC-type_HTH"/>
</dbReference>
<dbReference type="PRINTS" id="PR00032">
    <property type="entry name" value="HTHARAC"/>
</dbReference>
<keyword evidence="11" id="KW-1185">Reference proteome</keyword>
<dbReference type="SUPFAM" id="SSF52172">
    <property type="entry name" value="CheY-like"/>
    <property type="match status" value="1"/>
</dbReference>
<dbReference type="InterPro" id="IPR011006">
    <property type="entry name" value="CheY-like_superfamily"/>
</dbReference>
<dbReference type="GO" id="GO:0000160">
    <property type="term" value="P:phosphorelay signal transduction system"/>
    <property type="evidence" value="ECO:0007669"/>
    <property type="project" value="InterPro"/>
</dbReference>
<evidence type="ECO:0000313" key="11">
    <source>
        <dbReference type="Proteomes" id="UP000272490"/>
    </source>
</evidence>
<comment type="function">
    <text evidence="5">May play the central regulatory role in sporulation. It may be an element of the effector pathway responsible for the activation of sporulation genes in response to nutritional stress. Spo0A may act in concert with spo0H (a sigma factor) to control the expression of some genes that are critical to the sporulation process.</text>
</comment>
<dbReference type="PROSITE" id="PS01124">
    <property type="entry name" value="HTH_ARAC_FAMILY_2"/>
    <property type="match status" value="1"/>
</dbReference>
<keyword evidence="4" id="KW-0804">Transcription</keyword>
<dbReference type="InterPro" id="IPR009057">
    <property type="entry name" value="Homeodomain-like_sf"/>
</dbReference>
<organism evidence="10 11">
    <name type="scientific">Lachnoanaerobaculum gingivalis</name>
    <dbReference type="NCBI Taxonomy" id="2490855"/>
    <lineage>
        <taxon>Bacteria</taxon>
        <taxon>Bacillati</taxon>
        <taxon>Bacillota</taxon>
        <taxon>Clostridia</taxon>
        <taxon>Lachnospirales</taxon>
        <taxon>Lachnospiraceae</taxon>
        <taxon>Lachnoanaerobaculum</taxon>
    </lineage>
</organism>
<feature type="coiled-coil region" evidence="7">
    <location>
        <begin position="109"/>
        <end position="143"/>
    </location>
</feature>
<dbReference type="CDD" id="cd17536">
    <property type="entry name" value="REC_YesN-like"/>
    <property type="match status" value="1"/>
</dbReference>
<evidence type="ECO:0000256" key="2">
    <source>
        <dbReference type="ARBA" id="ARBA00023015"/>
    </source>
</evidence>
<feature type="domain" description="HTH araC/xylS-type" evidence="8">
    <location>
        <begin position="145"/>
        <end position="243"/>
    </location>
</feature>
<dbReference type="Gene3D" id="3.40.50.2300">
    <property type="match status" value="1"/>
</dbReference>
<keyword evidence="7" id="KW-0175">Coiled coil</keyword>
<dbReference type="AlphaFoldDB" id="A0A3P3QW64"/>
<dbReference type="Pfam" id="PF12833">
    <property type="entry name" value="HTH_18"/>
    <property type="match status" value="1"/>
</dbReference>
<dbReference type="OrthoDB" id="1769137at2"/>
<dbReference type="GO" id="GO:0043565">
    <property type="term" value="F:sequence-specific DNA binding"/>
    <property type="evidence" value="ECO:0007669"/>
    <property type="project" value="InterPro"/>
</dbReference>
<comment type="caution">
    <text evidence="10">The sequence shown here is derived from an EMBL/GenBank/DDBJ whole genome shotgun (WGS) entry which is preliminary data.</text>
</comment>
<keyword evidence="3" id="KW-0238">DNA-binding</keyword>
<evidence type="ECO:0000256" key="6">
    <source>
        <dbReference type="PROSITE-ProRule" id="PRU00169"/>
    </source>
</evidence>
<accession>A0A3P3QW64</accession>
<dbReference type="InterPro" id="IPR001789">
    <property type="entry name" value="Sig_transdc_resp-reg_receiver"/>
</dbReference>
<sequence length="248" mass="28868">MWKVVAADDEAYIREALKKLINWEKMNCNLIDVVDDGQELINKIEEEEPDIVITDIQMPEVNGMDVCKYLYETYPETQVIILTAYADFSYAKTAIKYSICDYVLKVSIMDELPDAIEKATGNLNQLKREIEKNEKDLLAQLSLIQQIDHYIEQNYKKKLSLDDIAEALHINSSYLSRVYKIKKGKNLFDTILNLRIEAAKDYLINTDMRTYEISELVGVEDASYFSKMFKKITGLSPKEYRKQEENEE</sequence>
<dbReference type="PANTHER" id="PTHR43280:SF28">
    <property type="entry name" value="HTH-TYPE TRANSCRIPTIONAL ACTIVATOR RHAS"/>
    <property type="match status" value="1"/>
</dbReference>
<name>A0A3P3QW64_9FIRM</name>